<keyword evidence="7" id="KW-1185">Reference proteome</keyword>
<dbReference type="EMBL" id="JBHSWH010000001">
    <property type="protein sequence ID" value="MFC6704173.1"/>
    <property type="molecule type" value="Genomic_DNA"/>
</dbReference>
<feature type="signal peptide" evidence="2">
    <location>
        <begin position="1"/>
        <end position="25"/>
    </location>
</feature>
<organism evidence="6 7">
    <name type="scientific">Flexivirga alba</name>
    <dbReference type="NCBI Taxonomy" id="702742"/>
    <lineage>
        <taxon>Bacteria</taxon>
        <taxon>Bacillati</taxon>
        <taxon>Actinomycetota</taxon>
        <taxon>Actinomycetes</taxon>
        <taxon>Micrococcales</taxon>
        <taxon>Dermacoccaceae</taxon>
        <taxon>Flexivirga</taxon>
    </lineage>
</organism>
<dbReference type="Gene3D" id="2.60.40.10">
    <property type="entry name" value="Immunoglobulins"/>
    <property type="match status" value="1"/>
</dbReference>
<dbReference type="SUPFAM" id="SSF55816">
    <property type="entry name" value="5'-nucleotidase (syn. UDP-sugar hydrolase), C-terminal domain"/>
    <property type="match status" value="1"/>
</dbReference>
<dbReference type="InterPro" id="IPR036907">
    <property type="entry name" value="5'-Nucleotdase_C_sf"/>
</dbReference>
<evidence type="ECO:0000313" key="7">
    <source>
        <dbReference type="Proteomes" id="UP001596298"/>
    </source>
</evidence>
<feature type="domain" description="Calcineurin-like phosphoesterase" evidence="3">
    <location>
        <begin position="41"/>
        <end position="266"/>
    </location>
</feature>
<keyword evidence="1 2" id="KW-0732">Signal</keyword>
<comment type="similarity">
    <text evidence="2">Belongs to the 5'-nucleotidase family.</text>
</comment>
<comment type="caution">
    <text evidence="6">The sequence shown here is derived from an EMBL/GenBank/DDBJ whole genome shotgun (WGS) entry which is preliminary data.</text>
</comment>
<dbReference type="Gene3D" id="3.90.780.10">
    <property type="entry name" value="5'-Nucleotidase, C-terminal domain"/>
    <property type="match status" value="1"/>
</dbReference>
<feature type="domain" description="5'-Nucleotidase C-terminal" evidence="4">
    <location>
        <begin position="380"/>
        <end position="534"/>
    </location>
</feature>
<feature type="chain" id="PRO_5044954897" evidence="2">
    <location>
        <begin position="26"/>
        <end position="779"/>
    </location>
</feature>
<dbReference type="RefSeq" id="WP_382398154.1">
    <property type="nucleotide sequence ID" value="NZ_JBHSWH010000001.1"/>
</dbReference>
<reference evidence="7" key="1">
    <citation type="journal article" date="2019" name="Int. J. Syst. Evol. Microbiol.">
        <title>The Global Catalogue of Microorganisms (GCM) 10K type strain sequencing project: providing services to taxonomists for standard genome sequencing and annotation.</title>
        <authorList>
            <consortium name="The Broad Institute Genomics Platform"/>
            <consortium name="The Broad Institute Genome Sequencing Center for Infectious Disease"/>
            <person name="Wu L."/>
            <person name="Ma J."/>
        </authorList>
    </citation>
    <scope>NUCLEOTIDE SEQUENCE [LARGE SCALE GENOMIC DNA]</scope>
    <source>
        <strain evidence="7">CCUG 58127</strain>
    </source>
</reference>
<keyword evidence="2" id="KW-0378">Hydrolase</keyword>
<dbReference type="Proteomes" id="UP001596298">
    <property type="component" value="Unassembled WGS sequence"/>
</dbReference>
<evidence type="ECO:0000256" key="1">
    <source>
        <dbReference type="ARBA" id="ARBA00022729"/>
    </source>
</evidence>
<dbReference type="InterPro" id="IPR013783">
    <property type="entry name" value="Ig-like_fold"/>
</dbReference>
<evidence type="ECO:0000313" key="6">
    <source>
        <dbReference type="EMBL" id="MFC6704173.1"/>
    </source>
</evidence>
<feature type="domain" description="Bacterial Ig-like" evidence="5">
    <location>
        <begin position="701"/>
        <end position="777"/>
    </location>
</feature>
<dbReference type="InterPro" id="IPR004843">
    <property type="entry name" value="Calcineurin-like_PHP"/>
</dbReference>
<dbReference type="InterPro" id="IPR008334">
    <property type="entry name" value="5'-Nucleotdase_C"/>
</dbReference>
<evidence type="ECO:0000259" key="5">
    <source>
        <dbReference type="Pfam" id="PF16640"/>
    </source>
</evidence>
<dbReference type="PANTHER" id="PTHR11575:SF24">
    <property type="entry name" value="5'-NUCLEOTIDASE"/>
    <property type="match status" value="1"/>
</dbReference>
<sequence>MTKRAFRLGTAVVGALAMASGMTLATSSHADAAVGDTQVQILGINDFHGRIQANGQEAGAAVLAGAVNNLRATQPNTVFAAAGDLIGASTFESFIAHDKPTIDALNASGLEVSAVGNHEFDQGYNDLVNRVMAPYDASTNPYGGAQWKYLGANVKLKDGSNALAPSWTKTLNGVTVGFVGAVTEHLPELVSPGGIADLNITDIAGAVNTAADNLKQNEGAQLVVMLVHEGAPNSNCSSVTDPANDFGKVVTGLDDNVDAVISGHTHLTYNCLVNVPGWAGRQVTQRPVVSAGQYGYNLDQLNFSVSPTGQVTGVESNTLALTKEVDDPNSDDPTKKIWVANYTPDGAVGQIVSKAVANADVLGKQPLGNIAAPFNRAKDSAAVENRGGESTLGNLVAEAQRWATESSTTGSAQIAFMNPGGLRADMVGNNDAGYPTVLTYRQAATVQPFANTLVNMNLTGAQIKQVLEQQWQPAGASRPFLRLGISQGFTYTYDPAGAINGHIQQMWLNGAPIDDSATYSVTVNSFLATGGDNFFELANGTAKKDTGQTDLQGMVDYMAAKAANAALPVDNSQRSVGVHFPDGAPASYKAGDTVAFGLSSLSMSTGTAKDSSVTVKLGDTALGSFPVDSTVTAGDKADETGTASVSFTLPDGIPAGTAALTVTGDTTGTTTQVSVPVEAVPVSSTTVSLDAQGTVQHYGKGNGIKVTAQVTPEQGKAKKVSVEFYDNGKLVATVATNGAGKADYRLPKDAAVGEHSITARYTASDGVATSDPVVVTVVE</sequence>
<gene>
    <name evidence="6" type="ORF">ACFQDH_02515</name>
</gene>
<dbReference type="InterPro" id="IPR006179">
    <property type="entry name" value="5_nucleotidase/apyrase"/>
</dbReference>
<protein>
    <submittedName>
        <fullName evidence="6">5'-nucleotidase C-terminal domain-containing protein</fullName>
    </submittedName>
</protein>
<dbReference type="InterPro" id="IPR032109">
    <property type="entry name" value="Big_3_5"/>
</dbReference>
<proteinExistence type="inferred from homology"/>
<evidence type="ECO:0000256" key="2">
    <source>
        <dbReference type="RuleBase" id="RU362119"/>
    </source>
</evidence>
<evidence type="ECO:0000259" key="4">
    <source>
        <dbReference type="Pfam" id="PF02872"/>
    </source>
</evidence>
<dbReference type="PRINTS" id="PR01607">
    <property type="entry name" value="APYRASEFAMLY"/>
</dbReference>
<name>A0ABW2ABB6_9MICO</name>
<dbReference type="Pfam" id="PF16640">
    <property type="entry name" value="Big_3_5"/>
    <property type="match status" value="1"/>
</dbReference>
<dbReference type="Pfam" id="PF00149">
    <property type="entry name" value="Metallophos"/>
    <property type="match status" value="1"/>
</dbReference>
<dbReference type="PANTHER" id="PTHR11575">
    <property type="entry name" value="5'-NUCLEOTIDASE-RELATED"/>
    <property type="match status" value="1"/>
</dbReference>
<evidence type="ECO:0000259" key="3">
    <source>
        <dbReference type="Pfam" id="PF00149"/>
    </source>
</evidence>
<dbReference type="Gene3D" id="3.60.21.10">
    <property type="match status" value="1"/>
</dbReference>
<dbReference type="SUPFAM" id="SSF56300">
    <property type="entry name" value="Metallo-dependent phosphatases"/>
    <property type="match status" value="1"/>
</dbReference>
<keyword evidence="2" id="KW-0547">Nucleotide-binding</keyword>
<dbReference type="InterPro" id="IPR029052">
    <property type="entry name" value="Metallo-depent_PP-like"/>
</dbReference>
<accession>A0ABW2ABB6</accession>
<dbReference type="Pfam" id="PF02872">
    <property type="entry name" value="5_nucleotid_C"/>
    <property type="match status" value="1"/>
</dbReference>